<organism evidence="3 4">
    <name type="scientific">Phytophthora pseudosyringae</name>
    <dbReference type="NCBI Taxonomy" id="221518"/>
    <lineage>
        <taxon>Eukaryota</taxon>
        <taxon>Sar</taxon>
        <taxon>Stramenopiles</taxon>
        <taxon>Oomycota</taxon>
        <taxon>Peronosporomycetes</taxon>
        <taxon>Peronosporales</taxon>
        <taxon>Peronosporaceae</taxon>
        <taxon>Phytophthora</taxon>
    </lineage>
</organism>
<dbReference type="Pfam" id="PF20253">
    <property type="entry name" value="DUF6604"/>
    <property type="match status" value="1"/>
</dbReference>
<dbReference type="OrthoDB" id="100219at2759"/>
<evidence type="ECO:0000259" key="2">
    <source>
        <dbReference type="Pfam" id="PF20253"/>
    </source>
</evidence>
<name>A0A8T1VI89_9STRA</name>
<gene>
    <name evidence="3" type="ORF">PHYPSEUDO_008015</name>
</gene>
<reference evidence="3" key="1">
    <citation type="submission" date="2021-02" db="EMBL/GenBank/DDBJ databases">
        <authorList>
            <person name="Palmer J.M."/>
        </authorList>
    </citation>
    <scope>NUCLEOTIDE SEQUENCE</scope>
    <source>
        <strain evidence="3">SCRP734</strain>
    </source>
</reference>
<proteinExistence type="predicted"/>
<protein>
    <recommendedName>
        <fullName evidence="2">DUF6604 domain-containing protein</fullName>
    </recommendedName>
</protein>
<keyword evidence="4" id="KW-1185">Reference proteome</keyword>
<evidence type="ECO:0000256" key="1">
    <source>
        <dbReference type="SAM" id="MobiDB-lite"/>
    </source>
</evidence>
<dbReference type="EMBL" id="JAGDFM010000321">
    <property type="protein sequence ID" value="KAG7379920.1"/>
    <property type="molecule type" value="Genomic_DNA"/>
</dbReference>
<dbReference type="SMART" id="SM00248">
    <property type="entry name" value="ANK"/>
    <property type="match status" value="3"/>
</dbReference>
<dbReference type="InterPro" id="IPR002110">
    <property type="entry name" value="Ankyrin_rpt"/>
</dbReference>
<accession>A0A8T1VI89</accession>
<dbReference type="PANTHER" id="PTHR38795">
    <property type="entry name" value="DUF6604 DOMAIN-CONTAINING PROTEIN"/>
    <property type="match status" value="1"/>
</dbReference>
<feature type="compositionally biased region" description="Low complexity" evidence="1">
    <location>
        <begin position="800"/>
        <end position="813"/>
    </location>
</feature>
<feature type="domain" description="DUF6604" evidence="2">
    <location>
        <begin position="11"/>
        <end position="222"/>
    </location>
</feature>
<dbReference type="Proteomes" id="UP000694044">
    <property type="component" value="Unassembled WGS sequence"/>
</dbReference>
<comment type="caution">
    <text evidence="3">The sequence shown here is derived from an EMBL/GenBank/DDBJ whole genome shotgun (WGS) entry which is preliminary data.</text>
</comment>
<evidence type="ECO:0000313" key="4">
    <source>
        <dbReference type="Proteomes" id="UP000694044"/>
    </source>
</evidence>
<feature type="region of interest" description="Disordered" evidence="1">
    <location>
        <begin position="797"/>
        <end position="830"/>
    </location>
</feature>
<dbReference type="InterPro" id="IPR046539">
    <property type="entry name" value="DUF6604"/>
</dbReference>
<sequence>MPPFPTSKYARYKRATAFFLDWLVRARGRGRHGGKRVQLDEFSDVVTQVAARPATLTPRLLQELPKALAACQCAITFREHVAQFFADDDEAQGGHRHFLELLKSWHETLTTVTPQTVETVDSARFKNYYQVLEVDEDYFPNEETLAKGERHGPRRVKADRNRVFDQAFEEDLRLEIACYFLELEELVEEVHQVYDQVKKGQRSMVEATVVVKVAMQLAEALTAGLQFRYPALQTAEDVLFVLMDHSSSSFTDQMAKLTSAFRDKFEKDGTYAFVPGMLLHDFASVWWTLASFASSFGVNEDKKAAYWNLLFIQEEDVCERYGEDRTPEHVLSDSDNMVTFLLQQLPMLYNAIKRKSGSGYKRVEMVGHFMALFEEYFDSRQVSISLVFASVCWIKSVAALQGDAVLSRNISLSYKHSWDLMKKMEGCAGDALCTEIQNCAVNIRESSNSHALTRVNPILAGFMTLTHHVKYLLLGSSMLLPASRLRAFSILYIALTEQGFLERIPFFDELLEVYDDKIFTPSRAAVVHGDYNRAHLLSDRNTPAAVNAIYQDILLPNYQKRTKPRSEDPWDLSSTYLLVIDNDMSCLRGVSPKAMLRKAANICSKELFQTRTLSRDLMSLHDDLGDAFSEMCDALGRRQFCREYIAGNPPGGPRENAIINAPVTAVTFPLLSLMDALQPDGSMKRSALPVGLLTHDECAVNGEQVRNMCSKVAAVIKARFAASPLVCEQKYFLFPSKPDFVAQEYGVASFKTKRENENRERVFSDLMDLLRKSNGPLSERNLSYLKAEIKQDPQLLGMFSPSAESDTDSSSLDGETPSAGSDTDSSFLDGETPVSDNDLCTLLHEAAAGPAHDIDLVEWMIQMGALANQRIHCRKEPQIKCIRATLPNTMAVHSAVIAGYEEIARAMLEADNLVDLNTPTFYTKDTLAHLAVKHGHRKLLHLLRCFGSNVFLKNRVGKHVGDMVAERGWSNESAGIFGSLAMLEETSEDSKCHAMLCRQVTKRAERLRELIFSQCNEERQNKLKTVKSNGAGGWKKTKSQRRKLRKAQGNGFAMCMLGSIETDSAEFLSPKSTLPGPEDDGKDKIDCSGRTELETSLARTSIVFTRLRDPSIPAGDKADEIERACTVIRKLEGLADLLSDAEQLRTTKVELRIAVSFEAHRVIHMMQKFYQVDHATLTTPAFTPVRKLCETTHDFTKFVVDTAKLCISVNRQTHAREILDLLEKRLLKTPFARREPLTFREVVQTYSTARDDLGLGRTSSFDAFRRLESYLSNTS</sequence>
<evidence type="ECO:0000313" key="3">
    <source>
        <dbReference type="EMBL" id="KAG7379920.1"/>
    </source>
</evidence>
<dbReference type="PANTHER" id="PTHR38795:SF1">
    <property type="entry name" value="DUF6604 DOMAIN-CONTAINING PROTEIN"/>
    <property type="match status" value="1"/>
</dbReference>
<dbReference type="AlphaFoldDB" id="A0A8T1VI89"/>